<feature type="compositionally biased region" description="Basic and acidic residues" evidence="5">
    <location>
        <begin position="592"/>
        <end position="607"/>
    </location>
</feature>
<keyword evidence="9" id="KW-1185">Reference proteome</keyword>
<dbReference type="InterPro" id="IPR039304">
    <property type="entry name" value="DNAAF3"/>
</dbReference>
<dbReference type="Pfam" id="PF14740">
    <property type="entry name" value="DUF4471"/>
    <property type="match status" value="1"/>
</dbReference>
<evidence type="ECO:0000256" key="3">
    <source>
        <dbReference type="ARBA" id="ARBA00022490"/>
    </source>
</evidence>
<dbReference type="InterPro" id="IPR028235">
    <property type="entry name" value="DNAAF3_C"/>
</dbReference>
<comment type="subcellular location">
    <subcellularLocation>
        <location evidence="1">Cytoplasm</location>
    </subcellularLocation>
</comment>
<keyword evidence="3" id="KW-0963">Cytoplasm</keyword>
<organism evidence="8 9">
    <name type="scientific">Leishmania martiniquensis</name>
    <dbReference type="NCBI Taxonomy" id="1580590"/>
    <lineage>
        <taxon>Eukaryota</taxon>
        <taxon>Discoba</taxon>
        <taxon>Euglenozoa</taxon>
        <taxon>Kinetoplastea</taxon>
        <taxon>Metakinetoplastina</taxon>
        <taxon>Trypanosomatida</taxon>
        <taxon>Trypanosomatidae</taxon>
        <taxon>Leishmaniinae</taxon>
        <taxon>Leishmania</taxon>
    </lineage>
</organism>
<evidence type="ECO:0000256" key="5">
    <source>
        <dbReference type="SAM" id="MobiDB-lite"/>
    </source>
</evidence>
<protein>
    <recommendedName>
        <fullName evidence="10">Dynein assembly factor 3, axonemal</fullName>
    </recommendedName>
</protein>
<evidence type="ECO:0000256" key="2">
    <source>
        <dbReference type="ARBA" id="ARBA00010449"/>
    </source>
</evidence>
<name>A0A836HEI2_9TRYP</name>
<feature type="region of interest" description="Disordered" evidence="5">
    <location>
        <begin position="45"/>
        <end position="83"/>
    </location>
</feature>
<evidence type="ECO:0000256" key="4">
    <source>
        <dbReference type="ARBA" id="ARBA00022794"/>
    </source>
</evidence>
<gene>
    <name evidence="8" type="ORF">LSCM1_03401</name>
</gene>
<dbReference type="OrthoDB" id="538817at2759"/>
<dbReference type="GO" id="GO:0070286">
    <property type="term" value="P:axonemal dynein complex assembly"/>
    <property type="evidence" value="ECO:0007669"/>
    <property type="project" value="InterPro"/>
</dbReference>
<dbReference type="PANTHER" id="PTHR22118:SF14">
    <property type="entry name" value="DYNEIN AXONEMAL ASSEMBLY FACTOR 3"/>
    <property type="match status" value="1"/>
</dbReference>
<feature type="domain" description="DUF4470" evidence="6">
    <location>
        <begin position="135"/>
        <end position="223"/>
    </location>
</feature>
<dbReference type="RefSeq" id="XP_067177553.1">
    <property type="nucleotide sequence ID" value="XM_067320943.1"/>
</dbReference>
<feature type="domain" description="Dynein assembly factor 3 C-terminal" evidence="7">
    <location>
        <begin position="254"/>
        <end position="546"/>
    </location>
</feature>
<evidence type="ECO:0000256" key="1">
    <source>
        <dbReference type="ARBA" id="ARBA00004496"/>
    </source>
</evidence>
<dbReference type="Proteomes" id="UP000673552">
    <property type="component" value="Unassembled WGS sequence"/>
</dbReference>
<accession>A0A836HEI2</accession>
<feature type="region of interest" description="Disordered" evidence="5">
    <location>
        <begin position="550"/>
        <end position="573"/>
    </location>
</feature>
<comment type="caution">
    <text evidence="8">The sequence shown here is derived from an EMBL/GenBank/DDBJ whole genome shotgun (WGS) entry which is preliminary data.</text>
</comment>
<reference evidence="9" key="2">
    <citation type="journal article" date="2021" name="Sci. Data">
        <title>Chromosome-scale genome sequencing, assembly and annotation of six genomes from subfamily Leishmaniinae.</title>
        <authorList>
            <person name="Almutairi H."/>
            <person name="Urbaniak M.D."/>
            <person name="Bates M.D."/>
            <person name="Jariyapan N."/>
            <person name="Kwakye-Nuako G."/>
            <person name="Thomaz Soccol V."/>
            <person name="Al-Salem W.S."/>
            <person name="Dillon R.J."/>
            <person name="Bates P.A."/>
            <person name="Gatherer D."/>
        </authorList>
    </citation>
    <scope>NUCLEOTIDE SEQUENCE [LARGE SCALE GENOMIC DNA]</scope>
</reference>
<reference evidence="9" key="1">
    <citation type="journal article" date="2021" name="Microbiol. Resour. Announc.">
        <title>LGAAP: Leishmaniinae Genome Assembly and Annotation Pipeline.</title>
        <authorList>
            <person name="Almutairi H."/>
            <person name="Urbaniak M.D."/>
            <person name="Bates M.D."/>
            <person name="Jariyapan N."/>
            <person name="Kwakye-Nuako G."/>
            <person name="Thomaz-Soccol V."/>
            <person name="Al-Salem W.S."/>
            <person name="Dillon R.J."/>
            <person name="Bates P.A."/>
            <person name="Gatherer D."/>
        </authorList>
    </citation>
    <scope>NUCLEOTIDE SEQUENCE [LARGE SCALE GENOMIC DNA]</scope>
</reference>
<feature type="region of interest" description="Disordered" evidence="5">
    <location>
        <begin position="101"/>
        <end position="130"/>
    </location>
</feature>
<comment type="similarity">
    <text evidence="2">Belongs to the DNAAF3 family.</text>
</comment>
<evidence type="ECO:0000259" key="6">
    <source>
        <dbReference type="Pfam" id="PF14737"/>
    </source>
</evidence>
<dbReference type="AlphaFoldDB" id="A0A836HEI2"/>
<dbReference type="Pfam" id="PF14737">
    <property type="entry name" value="DUF4470"/>
    <property type="match status" value="1"/>
</dbReference>
<dbReference type="GO" id="GO:0044458">
    <property type="term" value="P:motile cilium assembly"/>
    <property type="evidence" value="ECO:0007669"/>
    <property type="project" value="TreeGrafter"/>
</dbReference>
<evidence type="ECO:0000313" key="8">
    <source>
        <dbReference type="EMBL" id="KAG5475288.1"/>
    </source>
</evidence>
<dbReference type="PANTHER" id="PTHR22118">
    <property type="entry name" value="DYNEIN ASSEMBLY FACTOR 3, AXONEMAL"/>
    <property type="match status" value="1"/>
</dbReference>
<dbReference type="KEGG" id="lmat:92513455"/>
<dbReference type="GeneID" id="92513455"/>
<dbReference type="EMBL" id="JAFEUZ010000027">
    <property type="protein sequence ID" value="KAG5475288.1"/>
    <property type="molecule type" value="Genomic_DNA"/>
</dbReference>
<dbReference type="InterPro" id="IPR027974">
    <property type="entry name" value="DUF4470"/>
</dbReference>
<evidence type="ECO:0000259" key="7">
    <source>
        <dbReference type="Pfam" id="PF14740"/>
    </source>
</evidence>
<sequence length="607" mass="67945">MSDKYLRNEQQLLLNSIGTETCWGWSQAIDFVSLLAKRQRCAAENSASRHTPGAMADRHQAPSPLTTPAFPAAGGPSPRSKEEAALDDLIAQIQSRKAAVAKAAETTPVKSTEPLPGRTPSPSPSRASSTAAAVSKDEVIILLAGASDIRHLLCTLSALRAAESAKGQVGAPPTYHFYIYEPSLRLHCRHLFFLQWLLDSMFALEELEERVLMFLDVYGNALMRDITAAQVRHVVQRLRKALVADSSALLQIVSFEEMKSKERDFVESQLEHWNCDASTAHIREHWTTRVRQEMAERYDNRDNIIDWDFVFHLKEYTNLLKFPEYRTWRNTGVAFDVSHINPRRGFSYEYTVPNKTLCFFSRAGRGVYSGDIKNGPFYAFGSLTHNPHIRHRTTDGTCKYGNGVVSMHNVRAWLYTLMTGLPWPWADHAFAWDDARHYNHLPPGTPSGVAYTVVLPTVRVHFVGLEWDRFVLHCKEGKVPRMDAAFFGTSCTQYMTPVLLTDVMSDAGHAVVVAETAKFIVDAEDVAKKAYIEKLDSLARAGGWEREDALTSDLHDGNPDPPPAGGTISDAQKLSQERYAQPSLVAYVPKAADAHEREKVDQGCRER</sequence>
<proteinExistence type="inferred from homology"/>
<keyword evidence="4" id="KW-0970">Cilium biogenesis/degradation</keyword>
<dbReference type="GO" id="GO:0005737">
    <property type="term" value="C:cytoplasm"/>
    <property type="evidence" value="ECO:0007669"/>
    <property type="project" value="UniProtKB-SubCell"/>
</dbReference>
<evidence type="ECO:0008006" key="10">
    <source>
        <dbReference type="Google" id="ProtNLM"/>
    </source>
</evidence>
<feature type="region of interest" description="Disordered" evidence="5">
    <location>
        <begin position="586"/>
        <end position="607"/>
    </location>
</feature>
<evidence type="ECO:0000313" key="9">
    <source>
        <dbReference type="Proteomes" id="UP000673552"/>
    </source>
</evidence>